<dbReference type="Pfam" id="PF00512">
    <property type="entry name" value="HisKA"/>
    <property type="match status" value="1"/>
</dbReference>
<keyword evidence="7 15" id="KW-0418">Kinase</keyword>
<dbReference type="Gene3D" id="6.10.340.10">
    <property type="match status" value="1"/>
</dbReference>
<dbReference type="EMBL" id="CP065748">
    <property type="protein sequence ID" value="QPS80565.1"/>
    <property type="molecule type" value="Genomic_DNA"/>
</dbReference>
<dbReference type="InterPro" id="IPR005467">
    <property type="entry name" value="His_kinase_dom"/>
</dbReference>
<accession>A0A1H3U1J1</accession>
<dbReference type="Gene3D" id="3.30.565.10">
    <property type="entry name" value="Histidine kinase-like ATPase, C-terminal domain"/>
    <property type="match status" value="1"/>
</dbReference>
<dbReference type="EMBL" id="FNPE01000035">
    <property type="protein sequence ID" value="SDZ56177.1"/>
    <property type="molecule type" value="Genomic_DNA"/>
</dbReference>
<keyword evidence="5" id="KW-0808">Transferase</keyword>
<evidence type="ECO:0000256" key="2">
    <source>
        <dbReference type="ARBA" id="ARBA00004370"/>
    </source>
</evidence>
<keyword evidence="8 11" id="KW-1133">Transmembrane helix</keyword>
<sequence>MSAVPGLRRQVVLTMSAVTLAVVVLCVLGSYAFYALLLTFHPASVSDGWMPSSVELAWVLLTLVIALLIAIFVATRLSRRILPSLDSVAISLRQLAQGDLSARAHTDDSALHEAAQLVHDFNSLAQRLEGMAQERAFWSAAIAHELRTPVTILSGRLQGLSDGVFLPSKDMLASLMTQVEGLTRLIDDLRLLGLQDNGHLHLELRQTCLAGEVRSVTLAVGPALEQAGLQLALELDEQPVVCDPVRIRQALLALLENAMLYAQPGPLLVAARVRQGLCTVRVEDSGPGVAADLAPRIFDAFQRGEGARSRKNAGVGASKGSGLGLAVVQAIAQAHGGRAQCLPGERGGALFELSWPA</sequence>
<dbReference type="PANTHER" id="PTHR45436:SF5">
    <property type="entry name" value="SENSOR HISTIDINE KINASE TRCS"/>
    <property type="match status" value="1"/>
</dbReference>
<evidence type="ECO:0000313" key="15">
    <source>
        <dbReference type="EMBL" id="SDZ56177.1"/>
    </source>
</evidence>
<dbReference type="SUPFAM" id="SSF47384">
    <property type="entry name" value="Homodimeric domain of signal transducing histidine kinase"/>
    <property type="match status" value="1"/>
</dbReference>
<feature type="transmembrane region" description="Helical" evidence="11">
    <location>
        <begin position="12"/>
        <end position="36"/>
    </location>
</feature>
<evidence type="ECO:0000256" key="3">
    <source>
        <dbReference type="ARBA" id="ARBA00012438"/>
    </source>
</evidence>
<evidence type="ECO:0000256" key="4">
    <source>
        <dbReference type="ARBA" id="ARBA00022553"/>
    </source>
</evidence>
<evidence type="ECO:0000313" key="14">
    <source>
        <dbReference type="EMBL" id="QPS80565.1"/>
    </source>
</evidence>
<keyword evidence="6 11" id="KW-0812">Transmembrane</keyword>
<dbReference type="SMART" id="SM00388">
    <property type="entry name" value="HisKA"/>
    <property type="match status" value="1"/>
</dbReference>
<dbReference type="EC" id="2.7.13.3" evidence="3"/>
<feature type="transmembrane region" description="Helical" evidence="11">
    <location>
        <begin position="56"/>
        <end position="75"/>
    </location>
</feature>
<evidence type="ECO:0000256" key="9">
    <source>
        <dbReference type="ARBA" id="ARBA00023012"/>
    </source>
</evidence>
<dbReference type="PRINTS" id="PR00344">
    <property type="entry name" value="BCTRLSENSOR"/>
</dbReference>
<reference evidence="14 17" key="2">
    <citation type="submission" date="2020-12" db="EMBL/GenBank/DDBJ databases">
        <title>FDA dAtabase for Regulatory Grade micrObial Sequences (FDA-ARGOS): Supporting development and validation of Infectious Disease Dx tests.</title>
        <authorList>
            <person name="Sproer C."/>
            <person name="Gronow S."/>
            <person name="Severitt S."/>
            <person name="Schroder I."/>
            <person name="Tallon L."/>
            <person name="Sadzewicz L."/>
            <person name="Zhao X."/>
            <person name="Boylan J."/>
            <person name="Ott S."/>
            <person name="Bowen H."/>
            <person name="Vavikolanu K."/>
            <person name="Mehta A."/>
            <person name="Aluvathingal J."/>
            <person name="Nadendla S."/>
            <person name="Lowell S."/>
            <person name="Myers T."/>
            <person name="Yan Y."/>
            <person name="Sichtig H."/>
        </authorList>
    </citation>
    <scope>NUCLEOTIDE SEQUENCE [LARGE SCALE GENOMIC DNA]</scope>
    <source>
        <strain evidence="14 17">FDAARGOS_890</strain>
    </source>
</reference>
<proteinExistence type="predicted"/>
<feature type="domain" description="HAMP" evidence="13">
    <location>
        <begin position="79"/>
        <end position="133"/>
    </location>
</feature>
<protein>
    <recommendedName>
        <fullName evidence="3">histidine kinase</fullName>
        <ecNumber evidence="3">2.7.13.3</ecNumber>
    </recommendedName>
</protein>
<evidence type="ECO:0000256" key="7">
    <source>
        <dbReference type="ARBA" id="ARBA00022777"/>
    </source>
</evidence>
<dbReference type="CDD" id="cd00082">
    <property type="entry name" value="HisKA"/>
    <property type="match status" value="1"/>
</dbReference>
<evidence type="ECO:0000256" key="11">
    <source>
        <dbReference type="SAM" id="Phobius"/>
    </source>
</evidence>
<reference evidence="15 16" key="1">
    <citation type="submission" date="2016-10" db="EMBL/GenBank/DDBJ databases">
        <authorList>
            <person name="de Groot N.N."/>
        </authorList>
    </citation>
    <scope>NUCLEOTIDE SEQUENCE [LARGE SCALE GENOMIC DNA]</scope>
    <source>
        <strain evidence="15 16">LMG 24775</strain>
    </source>
</reference>
<dbReference type="InterPro" id="IPR003594">
    <property type="entry name" value="HATPase_dom"/>
</dbReference>
<evidence type="ECO:0000256" key="5">
    <source>
        <dbReference type="ARBA" id="ARBA00022679"/>
    </source>
</evidence>
<evidence type="ECO:0000256" key="8">
    <source>
        <dbReference type="ARBA" id="ARBA00022989"/>
    </source>
</evidence>
<dbReference type="Proteomes" id="UP000595064">
    <property type="component" value="Chromosome"/>
</dbReference>
<dbReference type="KEGG" id="dla:I6G47_26890"/>
<evidence type="ECO:0000256" key="6">
    <source>
        <dbReference type="ARBA" id="ARBA00022692"/>
    </source>
</evidence>
<gene>
    <name evidence="14" type="ORF">I6G47_26890</name>
    <name evidence="15" type="ORF">SAMN05421547_13518</name>
</gene>
<evidence type="ECO:0000313" key="17">
    <source>
        <dbReference type="Proteomes" id="UP000595064"/>
    </source>
</evidence>
<dbReference type="PANTHER" id="PTHR45436">
    <property type="entry name" value="SENSOR HISTIDINE KINASE YKOH"/>
    <property type="match status" value="1"/>
</dbReference>
<dbReference type="InterPro" id="IPR036097">
    <property type="entry name" value="HisK_dim/P_sf"/>
</dbReference>
<feature type="domain" description="Histidine kinase" evidence="12">
    <location>
        <begin position="141"/>
        <end position="357"/>
    </location>
</feature>
<dbReference type="InterPro" id="IPR004358">
    <property type="entry name" value="Sig_transdc_His_kin-like_C"/>
</dbReference>
<dbReference type="Proteomes" id="UP000183417">
    <property type="component" value="Unassembled WGS sequence"/>
</dbReference>
<dbReference type="SUPFAM" id="SSF55874">
    <property type="entry name" value="ATPase domain of HSP90 chaperone/DNA topoisomerase II/histidine kinase"/>
    <property type="match status" value="1"/>
</dbReference>
<keyword evidence="17" id="KW-1185">Reference proteome</keyword>
<dbReference type="AlphaFoldDB" id="A0A1H3U1J1"/>
<keyword evidence="10 11" id="KW-0472">Membrane</keyword>
<dbReference type="InterPro" id="IPR036890">
    <property type="entry name" value="HATPase_C_sf"/>
</dbReference>
<name>A0A1H3U1J1_9BURK</name>
<dbReference type="Gene3D" id="1.10.287.130">
    <property type="match status" value="1"/>
</dbReference>
<dbReference type="SMART" id="SM00304">
    <property type="entry name" value="HAMP"/>
    <property type="match status" value="1"/>
</dbReference>
<dbReference type="CDD" id="cd00075">
    <property type="entry name" value="HATPase"/>
    <property type="match status" value="1"/>
</dbReference>
<keyword evidence="9" id="KW-0902">Two-component regulatory system</keyword>
<evidence type="ECO:0000256" key="10">
    <source>
        <dbReference type="ARBA" id="ARBA00023136"/>
    </source>
</evidence>
<dbReference type="RefSeq" id="WP_016448780.1">
    <property type="nucleotide sequence ID" value="NZ_AP025556.1"/>
</dbReference>
<dbReference type="CDD" id="cd06225">
    <property type="entry name" value="HAMP"/>
    <property type="match status" value="1"/>
</dbReference>
<comment type="catalytic activity">
    <reaction evidence="1">
        <text>ATP + protein L-histidine = ADP + protein N-phospho-L-histidine.</text>
        <dbReference type="EC" id="2.7.13.3"/>
    </reaction>
</comment>
<dbReference type="InterPro" id="IPR050428">
    <property type="entry name" value="TCS_sensor_his_kinase"/>
</dbReference>
<dbReference type="GO" id="GO:0000155">
    <property type="term" value="F:phosphorelay sensor kinase activity"/>
    <property type="evidence" value="ECO:0007669"/>
    <property type="project" value="InterPro"/>
</dbReference>
<dbReference type="GO" id="GO:0005886">
    <property type="term" value="C:plasma membrane"/>
    <property type="evidence" value="ECO:0007669"/>
    <property type="project" value="TreeGrafter"/>
</dbReference>
<organism evidence="15 16">
    <name type="scientific">Delftia lacustris</name>
    <dbReference type="NCBI Taxonomy" id="558537"/>
    <lineage>
        <taxon>Bacteria</taxon>
        <taxon>Pseudomonadati</taxon>
        <taxon>Pseudomonadota</taxon>
        <taxon>Betaproteobacteria</taxon>
        <taxon>Burkholderiales</taxon>
        <taxon>Comamonadaceae</taxon>
        <taxon>Delftia</taxon>
    </lineage>
</organism>
<dbReference type="Pfam" id="PF02518">
    <property type="entry name" value="HATPase_c"/>
    <property type="match status" value="1"/>
</dbReference>
<evidence type="ECO:0000313" key="16">
    <source>
        <dbReference type="Proteomes" id="UP000183417"/>
    </source>
</evidence>
<keyword evidence="4" id="KW-0597">Phosphoprotein</keyword>
<evidence type="ECO:0000259" key="13">
    <source>
        <dbReference type="PROSITE" id="PS50885"/>
    </source>
</evidence>
<evidence type="ECO:0000259" key="12">
    <source>
        <dbReference type="PROSITE" id="PS50109"/>
    </source>
</evidence>
<dbReference type="InterPro" id="IPR003661">
    <property type="entry name" value="HisK_dim/P_dom"/>
</dbReference>
<dbReference type="PROSITE" id="PS50885">
    <property type="entry name" value="HAMP"/>
    <property type="match status" value="1"/>
</dbReference>
<dbReference type="PROSITE" id="PS50109">
    <property type="entry name" value="HIS_KIN"/>
    <property type="match status" value="1"/>
</dbReference>
<comment type="subcellular location">
    <subcellularLocation>
        <location evidence="2">Membrane</location>
    </subcellularLocation>
</comment>
<dbReference type="SMART" id="SM00387">
    <property type="entry name" value="HATPase_c"/>
    <property type="match status" value="1"/>
</dbReference>
<dbReference type="GeneID" id="94690197"/>
<dbReference type="InterPro" id="IPR003660">
    <property type="entry name" value="HAMP_dom"/>
</dbReference>
<evidence type="ECO:0000256" key="1">
    <source>
        <dbReference type="ARBA" id="ARBA00000085"/>
    </source>
</evidence>